<name>A0A8H9GPG8_9MICO</name>
<proteinExistence type="predicted"/>
<gene>
    <name evidence="4" type="ORF">GCM10010102_44370</name>
</gene>
<feature type="domain" description="DUF4190" evidence="3">
    <location>
        <begin position="51"/>
        <end position="114"/>
    </location>
</feature>
<accession>A0A8H9GPG8</accession>
<feature type="compositionally biased region" description="Low complexity" evidence="1">
    <location>
        <begin position="32"/>
        <end position="47"/>
    </location>
</feature>
<feature type="compositionally biased region" description="Basic and acidic residues" evidence="1">
    <location>
        <begin position="1"/>
        <end position="10"/>
    </location>
</feature>
<evidence type="ECO:0000256" key="1">
    <source>
        <dbReference type="SAM" id="MobiDB-lite"/>
    </source>
</evidence>
<organism evidence="4 5">
    <name type="scientific">Promicromonospora citrea</name>
    <dbReference type="NCBI Taxonomy" id="43677"/>
    <lineage>
        <taxon>Bacteria</taxon>
        <taxon>Bacillati</taxon>
        <taxon>Actinomycetota</taxon>
        <taxon>Actinomycetes</taxon>
        <taxon>Micrococcales</taxon>
        <taxon>Promicromonosporaceae</taxon>
        <taxon>Promicromonospora</taxon>
    </lineage>
</organism>
<dbReference type="RefSeq" id="WP_212759732.1">
    <property type="nucleotide sequence ID" value="NZ_BMPT01000029.1"/>
</dbReference>
<comment type="caution">
    <text evidence="4">The sequence shown here is derived from an EMBL/GenBank/DDBJ whole genome shotgun (WGS) entry which is preliminary data.</text>
</comment>
<evidence type="ECO:0000313" key="5">
    <source>
        <dbReference type="Proteomes" id="UP000655589"/>
    </source>
</evidence>
<sequence>MADQREHDLSFAEPASRPQDVPSPYLPPPGSPSGSPGLRPGAGSSASNPQATASLVLGIVSVVLSLVFVPAILGVILGIVGLARARRGDPPTGRGAAVTGIVLSVLGAGLGVVLAVAAVGWVSDLGEEIARETAQSAAPGDTDAGPEAEPFDPADYAEVDAARWESIAKDPEGAQGRSVVVYAEVLQFDSRTGDDRLVAAAGADQPGESGELTSSAVVVGEEALLADVRNGDVLRLHGVVTGSHEFETPIGGNATVPVLTVAHVEEVGFVDLGDDFEVGAPGRDEIGLLTVPVTVTSSASGPTTYAADLVAESEDGETTYGTAIVLVEDLGAGKTGTTEVVFFDEVPGDAVFRIRNTARYPG</sequence>
<evidence type="ECO:0000259" key="3">
    <source>
        <dbReference type="Pfam" id="PF13828"/>
    </source>
</evidence>
<keyword evidence="2" id="KW-0472">Membrane</keyword>
<dbReference type="Proteomes" id="UP000655589">
    <property type="component" value="Unassembled WGS sequence"/>
</dbReference>
<evidence type="ECO:0000313" key="4">
    <source>
        <dbReference type="EMBL" id="GGM44046.1"/>
    </source>
</evidence>
<feature type="transmembrane region" description="Helical" evidence="2">
    <location>
        <begin position="55"/>
        <end position="83"/>
    </location>
</feature>
<reference evidence="4" key="1">
    <citation type="journal article" date="2014" name="Int. J. Syst. Evol. Microbiol.">
        <title>Complete genome sequence of Corynebacterium casei LMG S-19264T (=DSM 44701T), isolated from a smear-ripened cheese.</title>
        <authorList>
            <consortium name="US DOE Joint Genome Institute (JGI-PGF)"/>
            <person name="Walter F."/>
            <person name="Albersmeier A."/>
            <person name="Kalinowski J."/>
            <person name="Ruckert C."/>
        </authorList>
    </citation>
    <scope>NUCLEOTIDE SEQUENCE</scope>
    <source>
        <strain evidence="4">JCM 3051</strain>
    </source>
</reference>
<dbReference type="Pfam" id="PF13828">
    <property type="entry name" value="DUF4190"/>
    <property type="match status" value="1"/>
</dbReference>
<keyword evidence="2" id="KW-0812">Transmembrane</keyword>
<keyword evidence="5" id="KW-1185">Reference proteome</keyword>
<dbReference type="AlphaFoldDB" id="A0A8H9GPG8"/>
<dbReference type="InterPro" id="IPR025241">
    <property type="entry name" value="DUF4190"/>
</dbReference>
<evidence type="ECO:0000256" key="2">
    <source>
        <dbReference type="SAM" id="Phobius"/>
    </source>
</evidence>
<dbReference type="EMBL" id="BMPT01000029">
    <property type="protein sequence ID" value="GGM44046.1"/>
    <property type="molecule type" value="Genomic_DNA"/>
</dbReference>
<protein>
    <recommendedName>
        <fullName evidence="3">DUF4190 domain-containing protein</fullName>
    </recommendedName>
</protein>
<feature type="region of interest" description="Disordered" evidence="1">
    <location>
        <begin position="132"/>
        <end position="152"/>
    </location>
</feature>
<keyword evidence="2" id="KW-1133">Transmembrane helix</keyword>
<reference evidence="4" key="2">
    <citation type="submission" date="2020-09" db="EMBL/GenBank/DDBJ databases">
        <authorList>
            <person name="Sun Q."/>
            <person name="Ohkuma M."/>
        </authorList>
    </citation>
    <scope>NUCLEOTIDE SEQUENCE</scope>
    <source>
        <strain evidence="4">JCM 3051</strain>
    </source>
</reference>
<feature type="region of interest" description="Disordered" evidence="1">
    <location>
        <begin position="1"/>
        <end position="47"/>
    </location>
</feature>
<feature type="transmembrane region" description="Helical" evidence="2">
    <location>
        <begin position="95"/>
        <end position="122"/>
    </location>
</feature>